<accession>A0A2P2NQV9</accession>
<name>A0A2P2NQV9_RHIMU</name>
<reference evidence="1" key="1">
    <citation type="submission" date="2018-02" db="EMBL/GenBank/DDBJ databases">
        <title>Rhizophora mucronata_Transcriptome.</title>
        <authorList>
            <person name="Meera S.P."/>
            <person name="Sreeshan A."/>
            <person name="Augustine A."/>
        </authorList>
    </citation>
    <scope>NUCLEOTIDE SEQUENCE</scope>
    <source>
        <tissue evidence="1">Leaf</tissue>
    </source>
</reference>
<dbReference type="EMBL" id="GGEC01064297">
    <property type="protein sequence ID" value="MBX44781.1"/>
    <property type="molecule type" value="Transcribed_RNA"/>
</dbReference>
<organism evidence="1">
    <name type="scientific">Rhizophora mucronata</name>
    <name type="common">Asiatic mangrove</name>
    <dbReference type="NCBI Taxonomy" id="61149"/>
    <lineage>
        <taxon>Eukaryota</taxon>
        <taxon>Viridiplantae</taxon>
        <taxon>Streptophyta</taxon>
        <taxon>Embryophyta</taxon>
        <taxon>Tracheophyta</taxon>
        <taxon>Spermatophyta</taxon>
        <taxon>Magnoliopsida</taxon>
        <taxon>eudicotyledons</taxon>
        <taxon>Gunneridae</taxon>
        <taxon>Pentapetalae</taxon>
        <taxon>rosids</taxon>
        <taxon>fabids</taxon>
        <taxon>Malpighiales</taxon>
        <taxon>Rhizophoraceae</taxon>
        <taxon>Rhizophora</taxon>
    </lineage>
</organism>
<evidence type="ECO:0000313" key="1">
    <source>
        <dbReference type="EMBL" id="MBX44781.1"/>
    </source>
</evidence>
<proteinExistence type="predicted"/>
<sequence length="30" mass="3545">MLYSGDIFAKRMQCFLCKFFILFGRSSSTF</sequence>
<protein>
    <submittedName>
        <fullName evidence="1">Uncharacterized protein</fullName>
    </submittedName>
</protein>
<dbReference type="AlphaFoldDB" id="A0A2P2NQV9"/>